<evidence type="ECO:0000259" key="7">
    <source>
        <dbReference type="Pfam" id="PF00892"/>
    </source>
</evidence>
<dbReference type="InterPro" id="IPR050638">
    <property type="entry name" value="AA-Vitamin_Transporters"/>
</dbReference>
<dbReference type="RefSeq" id="WP_026089574.1">
    <property type="nucleotide sequence ID" value="NZ_CAPH01000007.1"/>
</dbReference>
<evidence type="ECO:0000256" key="2">
    <source>
        <dbReference type="ARBA" id="ARBA00022475"/>
    </source>
</evidence>
<evidence type="ECO:0000313" key="9">
    <source>
        <dbReference type="Proteomes" id="UP001059295"/>
    </source>
</evidence>
<protein>
    <submittedName>
        <fullName evidence="8">DMT family transporter</fullName>
    </submittedName>
</protein>
<evidence type="ECO:0000256" key="3">
    <source>
        <dbReference type="ARBA" id="ARBA00022692"/>
    </source>
</evidence>
<dbReference type="SUPFAM" id="SSF103481">
    <property type="entry name" value="Multidrug resistance efflux transporter EmrE"/>
    <property type="match status" value="2"/>
</dbReference>
<name>A0ABY5UZ47_9BACT</name>
<dbReference type="InterPro" id="IPR037185">
    <property type="entry name" value="EmrE-like"/>
</dbReference>
<dbReference type="Proteomes" id="UP001059295">
    <property type="component" value="Chromosome"/>
</dbReference>
<keyword evidence="4 6" id="KW-1133">Transmembrane helix</keyword>
<reference evidence="8" key="1">
    <citation type="journal article" date="2022" name="Cell">
        <title>Design, construction, and in vivo augmentation of a complex gut microbiome.</title>
        <authorList>
            <person name="Cheng A.G."/>
            <person name="Ho P.Y."/>
            <person name="Aranda-Diaz A."/>
            <person name="Jain S."/>
            <person name="Yu F.B."/>
            <person name="Meng X."/>
            <person name="Wang M."/>
            <person name="Iakiviak M."/>
            <person name="Nagashima K."/>
            <person name="Zhao A."/>
            <person name="Murugkar P."/>
            <person name="Patil A."/>
            <person name="Atabakhsh K."/>
            <person name="Weakley A."/>
            <person name="Yan J."/>
            <person name="Brumbaugh A.R."/>
            <person name="Higginbottom S."/>
            <person name="Dimas A."/>
            <person name="Shiver A.L."/>
            <person name="Deutschbauer A."/>
            <person name="Neff N."/>
            <person name="Sonnenburg J.L."/>
            <person name="Huang K.C."/>
            <person name="Fischbach M.A."/>
        </authorList>
    </citation>
    <scope>NUCLEOTIDE SEQUENCE</scope>
    <source>
        <strain evidence="8">AP11</strain>
    </source>
</reference>
<feature type="transmembrane region" description="Helical" evidence="6">
    <location>
        <begin position="276"/>
        <end position="292"/>
    </location>
</feature>
<dbReference type="PANTHER" id="PTHR32322">
    <property type="entry name" value="INNER MEMBRANE TRANSPORTER"/>
    <property type="match status" value="1"/>
</dbReference>
<evidence type="ECO:0000256" key="1">
    <source>
        <dbReference type="ARBA" id="ARBA00004651"/>
    </source>
</evidence>
<comment type="subcellular location">
    <subcellularLocation>
        <location evidence="1">Cell membrane</location>
        <topology evidence="1">Multi-pass membrane protein</topology>
    </subcellularLocation>
</comment>
<keyword evidence="9" id="KW-1185">Reference proteome</keyword>
<feature type="domain" description="EamA" evidence="7">
    <location>
        <begin position="8"/>
        <end position="141"/>
    </location>
</feature>
<accession>A0ABY5UZ47</accession>
<feature type="transmembrane region" description="Helical" evidence="6">
    <location>
        <begin position="154"/>
        <end position="175"/>
    </location>
</feature>
<organism evidence="8 9">
    <name type="scientific">Alistipes ihumii AP11</name>
    <dbReference type="NCBI Taxonomy" id="1211813"/>
    <lineage>
        <taxon>Bacteria</taxon>
        <taxon>Pseudomonadati</taxon>
        <taxon>Bacteroidota</taxon>
        <taxon>Bacteroidia</taxon>
        <taxon>Bacteroidales</taxon>
        <taxon>Rikenellaceae</taxon>
        <taxon>Alistipes</taxon>
    </lineage>
</organism>
<keyword evidence="3 6" id="KW-0812">Transmembrane</keyword>
<feature type="transmembrane region" description="Helical" evidence="6">
    <location>
        <begin position="42"/>
        <end position="59"/>
    </location>
</feature>
<feature type="transmembrane region" description="Helical" evidence="6">
    <location>
        <begin position="12"/>
        <end position="30"/>
    </location>
</feature>
<feature type="transmembrane region" description="Helical" evidence="6">
    <location>
        <begin position="216"/>
        <end position="238"/>
    </location>
</feature>
<feature type="transmembrane region" description="Helical" evidence="6">
    <location>
        <begin position="187"/>
        <end position="204"/>
    </location>
</feature>
<feature type="transmembrane region" description="Helical" evidence="6">
    <location>
        <begin position="130"/>
        <end position="148"/>
    </location>
</feature>
<feature type="domain" description="EamA" evidence="7">
    <location>
        <begin position="157"/>
        <end position="292"/>
    </location>
</feature>
<proteinExistence type="predicted"/>
<evidence type="ECO:0000256" key="4">
    <source>
        <dbReference type="ARBA" id="ARBA00022989"/>
    </source>
</evidence>
<dbReference type="GeneID" id="82890086"/>
<dbReference type="Pfam" id="PF00892">
    <property type="entry name" value="EamA"/>
    <property type="match status" value="2"/>
</dbReference>
<dbReference type="InterPro" id="IPR000620">
    <property type="entry name" value="EamA_dom"/>
</dbReference>
<evidence type="ECO:0000313" key="8">
    <source>
        <dbReference type="EMBL" id="UWN57216.1"/>
    </source>
</evidence>
<sequence>MEDRNIRGHAAMLGVGVIFGLLSPVSKALLDSGLISPAGLMMTRTAGAAAAFWTASLFVRREPVALRDRLSLFFAALLGIVLNQGSFILGVSMTSPIDASVVTTTAPIFAMIIAALYLREPITGMKIAGVAIGAVGALMLILSSPAAASSGSGSIGGDLLCMFAQLSYATYFVVFKGLIGRYGPVTLMKWMFLFATLCWLPFGAEDFVSTRWQAFGWRNFAEVGFIVLGATFLTYLLLPVGQKNLRPTVGCMYNYLQPLVASLVAVLAGMDRFTTIKAAAVVLVFAGVYAVTRSKSKAQMDAEASRR</sequence>
<evidence type="ECO:0000256" key="6">
    <source>
        <dbReference type="SAM" id="Phobius"/>
    </source>
</evidence>
<feature type="transmembrane region" description="Helical" evidence="6">
    <location>
        <begin position="250"/>
        <end position="270"/>
    </location>
</feature>
<feature type="transmembrane region" description="Helical" evidence="6">
    <location>
        <begin position="71"/>
        <end position="93"/>
    </location>
</feature>
<keyword evidence="5 6" id="KW-0472">Membrane</keyword>
<dbReference type="EMBL" id="CP102294">
    <property type="protein sequence ID" value="UWN57216.1"/>
    <property type="molecule type" value="Genomic_DNA"/>
</dbReference>
<feature type="transmembrane region" description="Helical" evidence="6">
    <location>
        <begin position="99"/>
        <end position="118"/>
    </location>
</feature>
<dbReference type="PANTHER" id="PTHR32322:SF18">
    <property type="entry name" value="S-ADENOSYLMETHIONINE_S-ADENOSYLHOMOCYSTEINE TRANSPORTER"/>
    <property type="match status" value="1"/>
</dbReference>
<keyword evidence="2" id="KW-1003">Cell membrane</keyword>
<evidence type="ECO:0000256" key="5">
    <source>
        <dbReference type="ARBA" id="ARBA00023136"/>
    </source>
</evidence>
<gene>
    <name evidence="8" type="ORF">NQ491_00090</name>
</gene>